<comment type="caution">
    <text evidence="7">The sequence shown here is derived from an EMBL/GenBank/DDBJ whole genome shotgun (WGS) entry which is preliminary data.</text>
</comment>
<organism evidence="7 8">
    <name type="scientific">Deferribacter autotrophicus</name>
    <dbReference type="NCBI Taxonomy" id="500465"/>
    <lineage>
        <taxon>Bacteria</taxon>
        <taxon>Pseudomonadati</taxon>
        <taxon>Deferribacterota</taxon>
        <taxon>Deferribacteres</taxon>
        <taxon>Deferribacterales</taxon>
        <taxon>Deferribacteraceae</taxon>
        <taxon>Deferribacter</taxon>
    </lineage>
</organism>
<dbReference type="InterPro" id="IPR017968">
    <property type="entry name" value="Acylphosphatase_CS"/>
</dbReference>
<dbReference type="PROSITE" id="PS51160">
    <property type="entry name" value="ACYLPHOSPHATASE_3"/>
    <property type="match status" value="1"/>
</dbReference>
<feature type="domain" description="Acylphosphatase-like" evidence="6">
    <location>
        <begin position="4"/>
        <end position="91"/>
    </location>
</feature>
<reference evidence="7 8" key="1">
    <citation type="submission" date="2019-06" db="EMBL/GenBank/DDBJ databases">
        <title>Genomic insights into carbon and energy metabolism of Deferribacter autotrophicus revealed new metabolic traits in the phylum Deferribacteres.</title>
        <authorList>
            <person name="Slobodkin A.I."/>
            <person name="Slobodkina G.B."/>
            <person name="Allioux M."/>
            <person name="Alain K."/>
            <person name="Jebbar M."/>
            <person name="Shadrin V."/>
            <person name="Kublanov I.V."/>
            <person name="Toshchakov S.V."/>
            <person name="Bonch-Osmolovskaya E.A."/>
        </authorList>
    </citation>
    <scope>NUCLEOTIDE SEQUENCE [LARGE SCALE GENOMIC DNA]</scope>
    <source>
        <strain evidence="7 8">SL50</strain>
    </source>
</reference>
<evidence type="ECO:0000313" key="8">
    <source>
        <dbReference type="Proteomes" id="UP000322876"/>
    </source>
</evidence>
<dbReference type="SUPFAM" id="SSF54975">
    <property type="entry name" value="Acylphosphatase/BLUF domain-like"/>
    <property type="match status" value="1"/>
</dbReference>
<evidence type="ECO:0000256" key="4">
    <source>
        <dbReference type="PROSITE-ProRule" id="PRU00520"/>
    </source>
</evidence>
<evidence type="ECO:0000256" key="1">
    <source>
        <dbReference type="ARBA" id="ARBA00005614"/>
    </source>
</evidence>
<dbReference type="InterPro" id="IPR020456">
    <property type="entry name" value="Acylphosphatase"/>
</dbReference>
<dbReference type="PANTHER" id="PTHR47268">
    <property type="entry name" value="ACYLPHOSPHATASE"/>
    <property type="match status" value="1"/>
</dbReference>
<sequence>MYKRLHAVVFGKVQGVGYRAFIYDKALSLGLKGFVKNLPDGTVEIEAEGDEIYLFQLLDKAKKGTPLTNVTNVDFKIYDDLKGYTTFKIAY</sequence>
<proteinExistence type="inferred from homology"/>
<dbReference type="InterPro" id="IPR036046">
    <property type="entry name" value="Acylphosphatase-like_dom_sf"/>
</dbReference>
<comment type="similarity">
    <text evidence="1 5">Belongs to the acylphosphatase family.</text>
</comment>
<dbReference type="RefSeq" id="WP_149266332.1">
    <property type="nucleotide sequence ID" value="NZ_VFJB01000005.1"/>
</dbReference>
<keyword evidence="4" id="KW-0378">Hydrolase</keyword>
<name>A0A5A8F3A7_9BACT</name>
<evidence type="ECO:0000256" key="5">
    <source>
        <dbReference type="RuleBase" id="RU004168"/>
    </source>
</evidence>
<dbReference type="PANTHER" id="PTHR47268:SF4">
    <property type="entry name" value="ACYLPHOSPHATASE"/>
    <property type="match status" value="1"/>
</dbReference>
<keyword evidence="8" id="KW-1185">Reference proteome</keyword>
<dbReference type="GO" id="GO:0003998">
    <property type="term" value="F:acylphosphatase activity"/>
    <property type="evidence" value="ECO:0007669"/>
    <property type="project" value="UniProtKB-EC"/>
</dbReference>
<comment type="catalytic activity">
    <reaction evidence="3 4">
        <text>an acyl phosphate + H2O = a carboxylate + phosphate + H(+)</text>
        <dbReference type="Rhea" id="RHEA:14965"/>
        <dbReference type="ChEBI" id="CHEBI:15377"/>
        <dbReference type="ChEBI" id="CHEBI:15378"/>
        <dbReference type="ChEBI" id="CHEBI:29067"/>
        <dbReference type="ChEBI" id="CHEBI:43474"/>
        <dbReference type="ChEBI" id="CHEBI:59918"/>
        <dbReference type="EC" id="3.6.1.7"/>
    </reaction>
</comment>
<dbReference type="EC" id="3.6.1.7" evidence="2 4"/>
<dbReference type="Proteomes" id="UP000322876">
    <property type="component" value="Unassembled WGS sequence"/>
</dbReference>
<gene>
    <name evidence="7" type="ORF">FHQ18_06350</name>
</gene>
<evidence type="ECO:0000256" key="3">
    <source>
        <dbReference type="ARBA" id="ARBA00047645"/>
    </source>
</evidence>
<evidence type="ECO:0000256" key="2">
    <source>
        <dbReference type="ARBA" id="ARBA00012150"/>
    </source>
</evidence>
<dbReference type="Pfam" id="PF00708">
    <property type="entry name" value="Acylphosphatase"/>
    <property type="match status" value="1"/>
</dbReference>
<feature type="active site" evidence="4">
    <location>
        <position position="19"/>
    </location>
</feature>
<protein>
    <recommendedName>
        <fullName evidence="2 4">acylphosphatase</fullName>
        <ecNumber evidence="2 4">3.6.1.7</ecNumber>
    </recommendedName>
</protein>
<dbReference type="InterPro" id="IPR001792">
    <property type="entry name" value="Acylphosphatase-like_dom"/>
</dbReference>
<evidence type="ECO:0000259" key="6">
    <source>
        <dbReference type="PROSITE" id="PS51160"/>
    </source>
</evidence>
<dbReference type="AlphaFoldDB" id="A0A5A8F3A7"/>
<dbReference type="Gene3D" id="3.30.70.100">
    <property type="match status" value="1"/>
</dbReference>
<evidence type="ECO:0000313" key="7">
    <source>
        <dbReference type="EMBL" id="KAA0258011.1"/>
    </source>
</evidence>
<dbReference type="EMBL" id="VFJB01000005">
    <property type="protein sequence ID" value="KAA0258011.1"/>
    <property type="molecule type" value="Genomic_DNA"/>
</dbReference>
<dbReference type="PROSITE" id="PS00151">
    <property type="entry name" value="ACYLPHOSPHATASE_2"/>
    <property type="match status" value="1"/>
</dbReference>
<accession>A0A5A8F3A7</accession>
<feature type="active site" evidence="4">
    <location>
        <position position="37"/>
    </location>
</feature>
<dbReference type="OrthoDB" id="9808093at2"/>
<dbReference type="PRINTS" id="PR00112">
    <property type="entry name" value="ACYLPHPHTASE"/>
</dbReference>